<dbReference type="InterPro" id="IPR007527">
    <property type="entry name" value="Znf_SWIM"/>
</dbReference>
<reference evidence="7" key="1">
    <citation type="submission" date="2021-02" db="EMBL/GenBank/DDBJ databases">
        <authorList>
            <person name="Nowell W R."/>
        </authorList>
    </citation>
    <scope>NUCLEOTIDE SEQUENCE</scope>
</reference>
<name>A0A813TN65_9BILA</name>
<evidence type="ECO:0000259" key="6">
    <source>
        <dbReference type="PROSITE" id="PS50966"/>
    </source>
</evidence>
<keyword evidence="4" id="KW-1133">Transmembrane helix</keyword>
<dbReference type="SUPFAM" id="SSF52058">
    <property type="entry name" value="L domain-like"/>
    <property type="match status" value="2"/>
</dbReference>
<feature type="signal peptide" evidence="5">
    <location>
        <begin position="1"/>
        <end position="20"/>
    </location>
</feature>
<dbReference type="AlphaFoldDB" id="A0A813TN65"/>
<keyword evidence="5" id="KW-0732">Signal</keyword>
<keyword evidence="4" id="KW-0812">Transmembrane</keyword>
<keyword evidence="1" id="KW-0433">Leucine-rich repeat</keyword>
<dbReference type="PROSITE" id="PS51450">
    <property type="entry name" value="LRR"/>
    <property type="match status" value="5"/>
</dbReference>
<keyword evidence="8" id="KW-1185">Reference proteome</keyword>
<dbReference type="InterPro" id="IPR001611">
    <property type="entry name" value="Leu-rich_rpt"/>
</dbReference>
<organism evidence="7 8">
    <name type="scientific">Rotaria sordida</name>
    <dbReference type="NCBI Taxonomy" id="392033"/>
    <lineage>
        <taxon>Eukaryota</taxon>
        <taxon>Metazoa</taxon>
        <taxon>Spiralia</taxon>
        <taxon>Gnathifera</taxon>
        <taxon>Rotifera</taxon>
        <taxon>Eurotatoria</taxon>
        <taxon>Bdelloidea</taxon>
        <taxon>Philodinida</taxon>
        <taxon>Philodinidae</taxon>
        <taxon>Rotaria</taxon>
    </lineage>
</organism>
<evidence type="ECO:0000313" key="8">
    <source>
        <dbReference type="Proteomes" id="UP000663870"/>
    </source>
</evidence>
<evidence type="ECO:0000256" key="4">
    <source>
        <dbReference type="SAM" id="Phobius"/>
    </source>
</evidence>
<dbReference type="GO" id="GO:0005886">
    <property type="term" value="C:plasma membrane"/>
    <property type="evidence" value="ECO:0007669"/>
    <property type="project" value="TreeGrafter"/>
</dbReference>
<keyword evidence="4" id="KW-0472">Membrane</keyword>
<keyword evidence="3" id="KW-0862">Zinc</keyword>
<dbReference type="InterPro" id="IPR003591">
    <property type="entry name" value="Leu-rich_rpt_typical-subtyp"/>
</dbReference>
<evidence type="ECO:0000313" key="7">
    <source>
        <dbReference type="EMBL" id="CAF0813606.1"/>
    </source>
</evidence>
<feature type="chain" id="PRO_5032439048" description="SWIM-type domain-containing protein" evidence="5">
    <location>
        <begin position="21"/>
        <end position="921"/>
    </location>
</feature>
<dbReference type="PANTHER" id="PTHR24369">
    <property type="entry name" value="ANTIGEN BSP, PUTATIVE-RELATED"/>
    <property type="match status" value="1"/>
</dbReference>
<dbReference type="Pfam" id="PF13855">
    <property type="entry name" value="LRR_8"/>
    <property type="match status" value="2"/>
</dbReference>
<evidence type="ECO:0000256" key="1">
    <source>
        <dbReference type="ARBA" id="ARBA00022614"/>
    </source>
</evidence>
<dbReference type="InterPro" id="IPR050541">
    <property type="entry name" value="LRR_TM_domain-containing"/>
</dbReference>
<gene>
    <name evidence="7" type="ORF">JXQ802_LOCUS4839</name>
</gene>
<protein>
    <recommendedName>
        <fullName evidence="6">SWIM-type domain-containing protein</fullName>
    </recommendedName>
</protein>
<dbReference type="GO" id="GO:0008270">
    <property type="term" value="F:zinc ion binding"/>
    <property type="evidence" value="ECO:0007669"/>
    <property type="project" value="UniProtKB-KW"/>
</dbReference>
<evidence type="ECO:0000256" key="3">
    <source>
        <dbReference type="PROSITE-ProRule" id="PRU00325"/>
    </source>
</evidence>
<dbReference type="PANTHER" id="PTHR24369:SF213">
    <property type="entry name" value="INSULIN LIKE GROWTH FACTOR BINDING PROTEIN ACID LABILE SUBUNIT"/>
    <property type="match status" value="1"/>
</dbReference>
<proteinExistence type="predicted"/>
<evidence type="ECO:0000256" key="5">
    <source>
        <dbReference type="SAM" id="SignalP"/>
    </source>
</evidence>
<sequence length="921" mass="106653">MFIQYVYHTLILIFLKQIISCPIPFNIQSKCRCAITETGRVYIYCARKQLTVIPHFDNSNIIFDELVLSGNRISIVHKNAFNGLKLRKLELQSNPIEIIENKAFIDLANYLEEFILSTTITTSQLTSHTFLQILSELPNLKRLSLRLFNLSNPLNIYNYHNLILRKLTQLSLQSCSIKQINDIEIFSNLFPNLERLDLSENRLEYFNIPLISSLKKLKILILSKNKIRHLNIHPLLSTTTFNPSNSLIELDLSYNGIETIDENIFELISSQLEILNLRNNELLTEKHLTFLIHLNRLREFYLDYNRLESINQLNFPLNLKILSLKNNYLNQIDLSILTRLEYLEKLFLSSNKLTKLSLKYKHIFPSLEVLELDRNHLSSILSLNAPKLKQLNLDGNHLGRKIDKKIFSNLPSLEKLHLRDNHIEFIDNNAFHNTRLQILDLKNNSLKTFPLITKLNETLQILSLRRNQICTIDQHLINFYQNLHTLELDQNPLHCDCRLKRDFKQIKITGQCQSPPERRNINLNELPNEQFACSMMTTPQCSYLTKLIIDSDTDTTTIVTATATATATATTTTKTTIVTTTVMDIIEELVDNIDEQQNSFTTITTTIDNFSFEYIRIGDLTITPNIDKSKLLIQWQLLPSIIDENSNDEYRRVYLKDRDISGFKISSNFPIYKMSELLDILQRNYTLDYIQQGEICLYLLYKINYEKFCKQLQLTSTQTLKSSFIIDPNQQQQQQEQSWYMNEPTKSIFVGSMFGILFILILLTSIILMISRCSYLSFCHSRSSKYHQNNDSKSESLLVRPTPTNTIPWPMQSQQHFYPPPPHHQLRPVSYQTSISTQCTCPTHYHSSGSSSTDAGSSCTHGQNYHIYQEIINDDLNTTNISNNHRTCRPLKIDTNSPLTSSTNTTMNSEQCQLCSLSVLV</sequence>
<keyword evidence="3" id="KW-0863">Zinc-finger</keyword>
<feature type="transmembrane region" description="Helical" evidence="4">
    <location>
        <begin position="748"/>
        <end position="770"/>
    </location>
</feature>
<dbReference type="SMART" id="SM00369">
    <property type="entry name" value="LRR_TYP"/>
    <property type="match status" value="11"/>
</dbReference>
<dbReference type="SMART" id="SM00365">
    <property type="entry name" value="LRR_SD22"/>
    <property type="match status" value="10"/>
</dbReference>
<dbReference type="Proteomes" id="UP000663870">
    <property type="component" value="Unassembled WGS sequence"/>
</dbReference>
<dbReference type="Gene3D" id="3.80.10.10">
    <property type="entry name" value="Ribonuclease Inhibitor"/>
    <property type="match status" value="3"/>
</dbReference>
<accession>A0A813TN65</accession>
<keyword evidence="3" id="KW-0479">Metal-binding</keyword>
<feature type="domain" description="SWIM-type" evidence="6">
    <location>
        <begin position="831"/>
        <end position="870"/>
    </location>
</feature>
<dbReference type="EMBL" id="CAJNOL010000070">
    <property type="protein sequence ID" value="CAF0813606.1"/>
    <property type="molecule type" value="Genomic_DNA"/>
</dbReference>
<dbReference type="PROSITE" id="PS50966">
    <property type="entry name" value="ZF_SWIM"/>
    <property type="match status" value="1"/>
</dbReference>
<dbReference type="InterPro" id="IPR032675">
    <property type="entry name" value="LRR_dom_sf"/>
</dbReference>
<evidence type="ECO:0000256" key="2">
    <source>
        <dbReference type="ARBA" id="ARBA00022737"/>
    </source>
</evidence>
<keyword evidence="2" id="KW-0677">Repeat</keyword>
<comment type="caution">
    <text evidence="7">The sequence shown here is derived from an EMBL/GenBank/DDBJ whole genome shotgun (WGS) entry which is preliminary data.</text>
</comment>